<dbReference type="eggNOG" id="COG3177">
    <property type="taxonomic scope" value="Bacteria"/>
</dbReference>
<dbReference type="PATRIC" id="fig|1278073.3.peg.3506"/>
<protein>
    <submittedName>
        <fullName evidence="3">Fic family protein</fullName>
    </submittedName>
</protein>
<dbReference type="InterPro" id="IPR040198">
    <property type="entry name" value="Fido_containing"/>
</dbReference>
<proteinExistence type="predicted"/>
<sequence length="328" mass="38219">MRGLPRQSLAGIRCYNRAEFLESACRCFARPHPNGHPCGARRKKEPQSVKERYQDIDEKNEALREYLEIYKDKQPAREFLERFEMSWIYHDAALEGVVYTHQELMAALYPGRTSAEASMIPVVLEVRNHKAVCDFIREEAAGAKKQAQITLTTIKRMHDLFLGNTPEALAERARMERRERTEKELAKERERAGLRKDMPLHRTYFHDIHQPAKIQPALEKLVDYTASAEFREFHPIKQAATVQHNFLQIFPFTEHSGKVGRMCSNLILLRNGYMPAVIHSIDRQRYYECFRGPAAQFRTVLMDAMENSLDNGVKYFRDLGRKYKAINN</sequence>
<dbReference type="EMBL" id="CP004025">
    <property type="protein sequence ID" value="AGC44757.1"/>
    <property type="molecule type" value="Genomic_DNA"/>
</dbReference>
<dbReference type="SUPFAM" id="SSF140931">
    <property type="entry name" value="Fic-like"/>
    <property type="match status" value="1"/>
</dbReference>
<keyword evidence="1" id="KW-0067">ATP-binding</keyword>
<dbReference type="PANTHER" id="PTHR13504">
    <property type="entry name" value="FIDO DOMAIN-CONTAINING PROTEIN DDB_G0283145"/>
    <property type="match status" value="1"/>
</dbReference>
<dbReference type="InterPro" id="IPR003812">
    <property type="entry name" value="Fido"/>
</dbReference>
<dbReference type="PROSITE" id="PS51459">
    <property type="entry name" value="FIDO"/>
    <property type="match status" value="1"/>
</dbReference>
<evidence type="ECO:0000256" key="1">
    <source>
        <dbReference type="PIRSR" id="PIRSR640198-2"/>
    </source>
</evidence>
<organism evidence="3 4">
    <name type="scientific">Myxococcus stipitatus (strain DSM 14675 / JCM 12634 / Mx s8)</name>
    <dbReference type="NCBI Taxonomy" id="1278073"/>
    <lineage>
        <taxon>Bacteria</taxon>
        <taxon>Pseudomonadati</taxon>
        <taxon>Myxococcota</taxon>
        <taxon>Myxococcia</taxon>
        <taxon>Myxococcales</taxon>
        <taxon>Cystobacterineae</taxon>
        <taxon>Myxococcaceae</taxon>
        <taxon>Myxococcus</taxon>
    </lineage>
</organism>
<dbReference type="Pfam" id="PF02661">
    <property type="entry name" value="Fic"/>
    <property type="match status" value="1"/>
</dbReference>
<dbReference type="STRING" id="1278073.MYSTI_03445"/>
<dbReference type="AlphaFoldDB" id="L7UAY4"/>
<accession>L7UAY4</accession>
<dbReference type="Proteomes" id="UP000011131">
    <property type="component" value="Chromosome"/>
</dbReference>
<dbReference type="Gene3D" id="1.10.3290.10">
    <property type="entry name" value="Fido-like domain"/>
    <property type="match status" value="1"/>
</dbReference>
<dbReference type="InterPro" id="IPR036597">
    <property type="entry name" value="Fido-like_dom_sf"/>
</dbReference>
<feature type="domain" description="Fido" evidence="2">
    <location>
        <begin position="149"/>
        <end position="318"/>
    </location>
</feature>
<feature type="binding site" evidence="1">
    <location>
        <begin position="286"/>
        <end position="287"/>
    </location>
    <ligand>
        <name>ATP</name>
        <dbReference type="ChEBI" id="CHEBI:30616"/>
    </ligand>
</feature>
<name>L7UAY4_MYXSD</name>
<reference evidence="3 4" key="1">
    <citation type="journal article" date="2013" name="Genome Announc.">
        <title>Complete genome sequence of Myxococcus stipitatus strain DSM 14675, a fruiting myxobacterium.</title>
        <authorList>
            <person name="Huntley S."/>
            <person name="Kneip S."/>
            <person name="Treuner-Lange A."/>
            <person name="Sogaard-Andersen L."/>
        </authorList>
    </citation>
    <scope>NUCLEOTIDE SEQUENCE [LARGE SCALE GENOMIC DNA]</scope>
    <source>
        <strain evidence="4">DSM 14675 / JCM 12634 / Mx s8</strain>
    </source>
</reference>
<keyword evidence="4" id="KW-1185">Reference proteome</keyword>
<evidence type="ECO:0000313" key="4">
    <source>
        <dbReference type="Proteomes" id="UP000011131"/>
    </source>
</evidence>
<evidence type="ECO:0000313" key="3">
    <source>
        <dbReference type="EMBL" id="AGC44757.1"/>
    </source>
</evidence>
<evidence type="ECO:0000259" key="2">
    <source>
        <dbReference type="PROSITE" id="PS51459"/>
    </source>
</evidence>
<dbReference type="PANTHER" id="PTHR13504:SF38">
    <property type="entry name" value="FIDO DOMAIN-CONTAINING PROTEIN"/>
    <property type="match status" value="1"/>
</dbReference>
<dbReference type="GO" id="GO:0005524">
    <property type="term" value="F:ATP binding"/>
    <property type="evidence" value="ECO:0007669"/>
    <property type="project" value="UniProtKB-KW"/>
</dbReference>
<keyword evidence="1" id="KW-0547">Nucleotide-binding</keyword>
<dbReference type="HOGENOM" id="CLU_1004398_0_0_7"/>
<dbReference type="KEGG" id="msd:MYSTI_03445"/>
<gene>
    <name evidence="3" type="ordered locus">MYSTI_03445</name>
</gene>